<dbReference type="OrthoDB" id="4578798at2759"/>
<proteinExistence type="predicted"/>
<feature type="transmembrane region" description="Helical" evidence="1">
    <location>
        <begin position="32"/>
        <end position="53"/>
    </location>
</feature>
<evidence type="ECO:0000313" key="2">
    <source>
        <dbReference type="EMBL" id="CAP62261.1"/>
    </source>
</evidence>
<name>B2AFP0_PODAN</name>
<dbReference type="HOGENOM" id="CLU_816670_0_0_1"/>
<keyword evidence="1" id="KW-1133">Transmembrane helix</keyword>
<protein>
    <submittedName>
        <fullName evidence="2">Podospora anserina S mat+ genomic DNA chromosome 5, supercontig 7</fullName>
    </submittedName>
</protein>
<keyword evidence="1" id="KW-0472">Membrane</keyword>
<feature type="transmembrane region" description="Helical" evidence="1">
    <location>
        <begin position="152"/>
        <end position="176"/>
    </location>
</feature>
<accession>B2AFP0</accession>
<evidence type="ECO:0000256" key="1">
    <source>
        <dbReference type="SAM" id="Phobius"/>
    </source>
</evidence>
<sequence length="340" mass="38369">MYICETLILLVTLPDRSFITALVTSSDGLVKAVGTAAFLCEVGVIFGLAMCCFSDMSNRRPNRFGHVTNQQGYRIAFESTLFRNERRDWNGVAERRFKARDSAGTACLADPIVVEGYPMSQRPKGNTGIEIPLHMAAAFIAALRLHRFLGHYYLKGFSAILIAVEVVGNVVLWHHWYNPTGERISYLDAATAEGKIEISLEDLRSRRHVGWCSEALCMAGDKSAKYQIGSSRLPCPSREFSLEKVSFSVGQTVTGGCQFSIGKKYVPLHITKQGYIAKLRRIDQKYVVMWDEEDKRGWLVKGTRALLHLVRASLEHCRDDKFSSEFLYDFNAFEEPNTRF</sequence>
<dbReference type="EMBL" id="CU633461">
    <property type="protein sequence ID" value="CAP62261.1"/>
    <property type="molecule type" value="Genomic_DNA"/>
</dbReference>
<dbReference type="VEuPathDB" id="FungiDB:PODANS_5_12150"/>
<dbReference type="GeneID" id="6188617"/>
<reference evidence="2" key="1">
    <citation type="journal article" date="2008" name="Genome Biol.">
        <title>The genome sequence of the model ascomycete fungus Podospora anserina.</title>
        <authorList>
            <person name="Espagne E."/>
            <person name="Lespinet O."/>
            <person name="Malagnac F."/>
            <person name="Da Silva C."/>
            <person name="Jaillon O."/>
            <person name="Porcel B.M."/>
            <person name="Couloux A."/>
            <person name="Aury J.-M."/>
            <person name="Segurens B."/>
            <person name="Poulain J."/>
            <person name="Anthouard V."/>
            <person name="Grossetete S."/>
            <person name="Khalili H."/>
            <person name="Coppin E."/>
            <person name="Dequard-Chablat M."/>
            <person name="Picard M."/>
            <person name="Contamine V."/>
            <person name="Arnaise S."/>
            <person name="Bourdais A."/>
            <person name="Berteaux-Lecellier V."/>
            <person name="Gautheret D."/>
            <person name="de Vries R.P."/>
            <person name="Battaglia E."/>
            <person name="Coutinho P.M."/>
            <person name="Danchin E.G.J."/>
            <person name="Henrissat B."/>
            <person name="El Khoury R."/>
            <person name="Sainsard-Chanet A."/>
            <person name="Boivin A."/>
            <person name="Pinan-Lucarre B."/>
            <person name="Sellem C.H."/>
            <person name="Debuchy R."/>
            <person name="Wincker P."/>
            <person name="Weissenbach J."/>
            <person name="Silar P."/>
        </authorList>
    </citation>
    <scope>NUCLEOTIDE SEQUENCE [LARGE SCALE GENOMIC DNA]</scope>
    <source>
        <strain evidence="2">S mat+</strain>
    </source>
</reference>
<dbReference type="KEGG" id="pan:PODANSg1501"/>
<organism evidence="2">
    <name type="scientific">Podospora anserina (strain S / ATCC MYA-4624 / DSM 980 / FGSC 10383)</name>
    <name type="common">Pleurage anserina</name>
    <dbReference type="NCBI Taxonomy" id="515849"/>
    <lineage>
        <taxon>Eukaryota</taxon>
        <taxon>Fungi</taxon>
        <taxon>Dikarya</taxon>
        <taxon>Ascomycota</taxon>
        <taxon>Pezizomycotina</taxon>
        <taxon>Sordariomycetes</taxon>
        <taxon>Sordariomycetidae</taxon>
        <taxon>Sordariales</taxon>
        <taxon>Podosporaceae</taxon>
        <taxon>Podospora</taxon>
        <taxon>Podospora anserina</taxon>
    </lineage>
</organism>
<keyword evidence="1" id="KW-0812">Transmembrane</keyword>
<dbReference type="RefSeq" id="XP_001904479.1">
    <property type="nucleotide sequence ID" value="XM_001904444.1"/>
</dbReference>
<dbReference type="AlphaFoldDB" id="B2AFP0"/>
<reference evidence="2" key="2">
    <citation type="submission" date="2008-07" db="EMBL/GenBank/DDBJ databases">
        <authorList>
            <person name="Genoscope - CEA"/>
        </authorList>
    </citation>
    <scope>NUCLEOTIDE SEQUENCE</scope>
    <source>
        <strain evidence="2">S mat+</strain>
    </source>
</reference>
<gene>
    <name evidence="2" type="ORF">PODANS_5_12150</name>
</gene>